<dbReference type="AlphaFoldDB" id="A0A7Y9LUL6"/>
<organism evidence="1 2">
    <name type="scientific">Psychromicrobium silvestre</name>
    <dbReference type="NCBI Taxonomy" id="1645614"/>
    <lineage>
        <taxon>Bacteria</taxon>
        <taxon>Bacillati</taxon>
        <taxon>Actinomycetota</taxon>
        <taxon>Actinomycetes</taxon>
        <taxon>Micrococcales</taxon>
        <taxon>Micrococcaceae</taxon>
        <taxon>Psychromicrobium</taxon>
    </lineage>
</organism>
<evidence type="ECO:0000313" key="1">
    <source>
        <dbReference type="EMBL" id="NYE95891.1"/>
    </source>
</evidence>
<proteinExistence type="predicted"/>
<evidence type="ECO:0000313" key="2">
    <source>
        <dbReference type="Proteomes" id="UP000521748"/>
    </source>
</evidence>
<protein>
    <submittedName>
        <fullName evidence="1">Uncharacterized protein</fullName>
    </submittedName>
</protein>
<keyword evidence="2" id="KW-1185">Reference proteome</keyword>
<name>A0A7Y9LUL6_9MICC</name>
<gene>
    <name evidence="1" type="ORF">FHU41_002141</name>
</gene>
<comment type="caution">
    <text evidence="1">The sequence shown here is derived from an EMBL/GenBank/DDBJ whole genome shotgun (WGS) entry which is preliminary data.</text>
</comment>
<dbReference type="Proteomes" id="UP000521748">
    <property type="component" value="Unassembled WGS sequence"/>
</dbReference>
<dbReference type="EMBL" id="JACBYQ010000002">
    <property type="protein sequence ID" value="NYE95891.1"/>
    <property type="molecule type" value="Genomic_DNA"/>
</dbReference>
<reference evidence="1 2" key="1">
    <citation type="submission" date="2020-07" db="EMBL/GenBank/DDBJ databases">
        <title>Sequencing the genomes of 1000 actinobacteria strains.</title>
        <authorList>
            <person name="Klenk H.-P."/>
        </authorList>
    </citation>
    <scope>NUCLEOTIDE SEQUENCE [LARGE SCALE GENOMIC DNA]</scope>
    <source>
        <strain evidence="1 2">DSM 102047</strain>
    </source>
</reference>
<sequence>MNFEHVEMLEAAPTKGLATVGKGLLRLLTQS</sequence>
<accession>A0A7Y9LUL6</accession>